<keyword evidence="2" id="KW-1185">Reference proteome</keyword>
<organism evidence="1 2">
    <name type="scientific">Anaerobutyricum hallii</name>
    <dbReference type="NCBI Taxonomy" id="39488"/>
    <lineage>
        <taxon>Bacteria</taxon>
        <taxon>Bacillati</taxon>
        <taxon>Bacillota</taxon>
        <taxon>Clostridia</taxon>
        <taxon>Lachnospirales</taxon>
        <taxon>Lachnospiraceae</taxon>
        <taxon>Anaerobutyricum</taxon>
    </lineage>
</organism>
<sequence length="77" mass="8846">MPVRHFLRNDYLHVLIDIKFLVFVCLALQISIESPGKPYLSGKFPFSPIVDLDSQKKEKIPYPRCGFGACLECERAF</sequence>
<proteinExistence type="predicted"/>
<dbReference type="AlphaFoldDB" id="A0A285PU75"/>
<dbReference type="Proteomes" id="UP000217549">
    <property type="component" value="Chromosome I"/>
</dbReference>
<name>A0A285PU75_9FIRM</name>
<evidence type="ECO:0000313" key="2">
    <source>
        <dbReference type="Proteomes" id="UP000217549"/>
    </source>
</evidence>
<reference evidence="2" key="1">
    <citation type="submission" date="2017-09" db="EMBL/GenBank/DDBJ databases">
        <authorList>
            <person name="Shetty A S."/>
        </authorList>
    </citation>
    <scope>NUCLEOTIDE SEQUENCE [LARGE SCALE GENOMIC DNA]</scope>
</reference>
<dbReference type="EMBL" id="LT907978">
    <property type="protein sequence ID" value="SOB73203.1"/>
    <property type="molecule type" value="Genomic_DNA"/>
</dbReference>
<evidence type="ECO:0000313" key="1">
    <source>
        <dbReference type="EMBL" id="SOB73203.1"/>
    </source>
</evidence>
<dbReference type="KEGG" id="ehl:EHLA_2649"/>
<protein>
    <submittedName>
        <fullName evidence="1">Uncharacterized protein</fullName>
    </submittedName>
</protein>
<gene>
    <name evidence="1" type="ORF">EHLA_2649</name>
</gene>
<accession>A0A285PU75</accession>